<accession>A0ABT3DAR3</accession>
<proteinExistence type="predicted"/>
<dbReference type="Proteomes" id="UP001526147">
    <property type="component" value="Unassembled WGS sequence"/>
</dbReference>
<gene>
    <name evidence="1" type="ORF">OIH86_00435</name>
</gene>
<evidence type="ECO:0000313" key="2">
    <source>
        <dbReference type="Proteomes" id="UP001526147"/>
    </source>
</evidence>
<dbReference type="EMBL" id="JAOYEY010000011">
    <property type="protein sequence ID" value="MCV9884149.1"/>
    <property type="molecule type" value="Genomic_DNA"/>
</dbReference>
<comment type="caution">
    <text evidence="1">The sequence shown here is derived from an EMBL/GenBank/DDBJ whole genome shotgun (WGS) entry which is preliminary data.</text>
</comment>
<dbReference type="RefSeq" id="WP_078434721.1">
    <property type="nucleotide sequence ID" value="NZ_CP162630.1"/>
</dbReference>
<keyword evidence="2" id="KW-1185">Reference proteome</keyword>
<evidence type="ECO:0000313" key="1">
    <source>
        <dbReference type="EMBL" id="MCV9884149.1"/>
    </source>
</evidence>
<organism evidence="1 2">
    <name type="scientific">Metabacillus halosaccharovorans</name>
    <dbReference type="NCBI Taxonomy" id="930124"/>
    <lineage>
        <taxon>Bacteria</taxon>
        <taxon>Bacillati</taxon>
        <taxon>Bacillota</taxon>
        <taxon>Bacilli</taxon>
        <taxon>Bacillales</taxon>
        <taxon>Bacillaceae</taxon>
        <taxon>Metabacillus</taxon>
    </lineage>
</organism>
<sequence length="84" mass="9498">MRERDLITVLDEYKQEKQLSVEALIVINSETFALLTPKEDISVTFVMQVKDELDGQYLFGIDDPAMTNMVLDAYEIAVDANPAD</sequence>
<name>A0ABT3DAR3_9BACI</name>
<protein>
    <submittedName>
        <fullName evidence="1">DUF1292 domain-containing protein</fullName>
    </submittedName>
</protein>
<reference evidence="1 2" key="1">
    <citation type="submission" date="2022-10" db="EMBL/GenBank/DDBJ databases">
        <title>Draft genome assembly of moderately radiation resistant bacterium Metabacillus halosaccharovorans.</title>
        <authorList>
            <person name="Pal S."/>
            <person name="Gopinathan A."/>
        </authorList>
    </citation>
    <scope>NUCLEOTIDE SEQUENCE [LARGE SCALE GENOMIC DNA]</scope>
    <source>
        <strain evidence="1 2">VITHBRA001</strain>
    </source>
</reference>